<keyword evidence="3" id="KW-0238">DNA-binding</keyword>
<dbReference type="FunFam" id="1.10.10.10:FF:000001">
    <property type="entry name" value="LysR family transcriptional regulator"/>
    <property type="match status" value="1"/>
</dbReference>
<dbReference type="Gene3D" id="1.10.10.10">
    <property type="entry name" value="Winged helix-like DNA-binding domain superfamily/Winged helix DNA-binding domain"/>
    <property type="match status" value="1"/>
</dbReference>
<dbReference type="SUPFAM" id="SSF46785">
    <property type="entry name" value="Winged helix' DNA-binding domain"/>
    <property type="match status" value="1"/>
</dbReference>
<evidence type="ECO:0000313" key="7">
    <source>
        <dbReference type="Proteomes" id="UP000321234"/>
    </source>
</evidence>
<reference evidence="6 7" key="1">
    <citation type="submission" date="2019-07" db="EMBL/GenBank/DDBJ databases">
        <title>Quadrisphaera sp. strain DD2A genome sequencing and assembly.</title>
        <authorList>
            <person name="Kim I."/>
        </authorList>
    </citation>
    <scope>NUCLEOTIDE SEQUENCE [LARGE SCALE GENOMIC DNA]</scope>
    <source>
        <strain evidence="6 7">DD2A</strain>
    </source>
</reference>
<dbReference type="InterPro" id="IPR036390">
    <property type="entry name" value="WH_DNA-bd_sf"/>
</dbReference>
<sequence>MSEQGRAGEAGYDVVQLRSFLAVAQARSFTRAAARLGVGQPTVSQHVRKLEAATGRLLVLRDTRTVSLTPDGEAMIGLAQEIVAAHERATAYFRGQRAHGRLRMGMSDDLALTRLPAILREFRRENPLVDLDLTVDQSGTLHRRLAADRLDVYVGRRPAAGDANRHATGAEIPEQLVSRERMAWVGTPTTRIDPDAPVPLVLYPPPSLARTAMEEALQRSGTAYRTAALCRGTNGLIAAVAAGIGVSAVPRSLVPLQLSALRTERRADRLADGRGDGPVVRLPELGTIDLVLLTNPRTADRPASRALVAAVLASGPPAVTG</sequence>
<keyword evidence="2" id="KW-0805">Transcription regulation</keyword>
<dbReference type="PANTHER" id="PTHR30579">
    <property type="entry name" value="TRANSCRIPTIONAL REGULATOR"/>
    <property type="match status" value="1"/>
</dbReference>
<keyword evidence="4" id="KW-0804">Transcription</keyword>
<dbReference type="Proteomes" id="UP000321234">
    <property type="component" value="Unassembled WGS sequence"/>
</dbReference>
<dbReference type="Pfam" id="PF03466">
    <property type="entry name" value="LysR_substrate"/>
    <property type="match status" value="1"/>
</dbReference>
<dbReference type="EMBL" id="VKAC01000009">
    <property type="protein sequence ID" value="TXR55216.1"/>
    <property type="molecule type" value="Genomic_DNA"/>
</dbReference>
<dbReference type="InterPro" id="IPR005119">
    <property type="entry name" value="LysR_subst-bd"/>
</dbReference>
<dbReference type="PROSITE" id="PS50931">
    <property type="entry name" value="HTH_LYSR"/>
    <property type="match status" value="1"/>
</dbReference>
<dbReference type="InterPro" id="IPR036388">
    <property type="entry name" value="WH-like_DNA-bd_sf"/>
</dbReference>
<dbReference type="Gene3D" id="3.40.190.10">
    <property type="entry name" value="Periplasmic binding protein-like II"/>
    <property type="match status" value="2"/>
</dbReference>
<dbReference type="GO" id="GO:0003677">
    <property type="term" value="F:DNA binding"/>
    <property type="evidence" value="ECO:0007669"/>
    <property type="project" value="UniProtKB-KW"/>
</dbReference>
<evidence type="ECO:0000256" key="3">
    <source>
        <dbReference type="ARBA" id="ARBA00023125"/>
    </source>
</evidence>
<evidence type="ECO:0000256" key="4">
    <source>
        <dbReference type="ARBA" id="ARBA00023163"/>
    </source>
</evidence>
<organism evidence="6 7">
    <name type="scientific">Quadrisphaera setariae</name>
    <dbReference type="NCBI Taxonomy" id="2593304"/>
    <lineage>
        <taxon>Bacteria</taxon>
        <taxon>Bacillati</taxon>
        <taxon>Actinomycetota</taxon>
        <taxon>Actinomycetes</taxon>
        <taxon>Kineosporiales</taxon>
        <taxon>Kineosporiaceae</taxon>
        <taxon>Quadrisphaera</taxon>
    </lineage>
</organism>
<proteinExistence type="inferred from homology"/>
<gene>
    <name evidence="6" type="ORF">FMM08_15120</name>
</gene>
<dbReference type="GO" id="GO:0003700">
    <property type="term" value="F:DNA-binding transcription factor activity"/>
    <property type="evidence" value="ECO:0007669"/>
    <property type="project" value="InterPro"/>
</dbReference>
<comment type="caution">
    <text evidence="6">The sequence shown here is derived from an EMBL/GenBank/DDBJ whole genome shotgun (WGS) entry which is preliminary data.</text>
</comment>
<name>A0A5C8ZE73_9ACTN</name>
<dbReference type="InterPro" id="IPR050176">
    <property type="entry name" value="LTTR"/>
</dbReference>
<dbReference type="RefSeq" id="WP_147927224.1">
    <property type="nucleotide sequence ID" value="NZ_VKAC01000009.1"/>
</dbReference>
<dbReference type="OrthoDB" id="9789529at2"/>
<keyword evidence="7" id="KW-1185">Reference proteome</keyword>
<evidence type="ECO:0000313" key="6">
    <source>
        <dbReference type="EMBL" id="TXR55216.1"/>
    </source>
</evidence>
<dbReference type="PANTHER" id="PTHR30579:SF7">
    <property type="entry name" value="HTH-TYPE TRANSCRIPTIONAL REGULATOR LRHA-RELATED"/>
    <property type="match status" value="1"/>
</dbReference>
<dbReference type="AlphaFoldDB" id="A0A5C8ZE73"/>
<dbReference type="Pfam" id="PF00126">
    <property type="entry name" value="HTH_1"/>
    <property type="match status" value="1"/>
</dbReference>
<evidence type="ECO:0000256" key="1">
    <source>
        <dbReference type="ARBA" id="ARBA00009437"/>
    </source>
</evidence>
<feature type="domain" description="HTH lysR-type" evidence="5">
    <location>
        <begin position="16"/>
        <end position="69"/>
    </location>
</feature>
<dbReference type="SUPFAM" id="SSF53850">
    <property type="entry name" value="Periplasmic binding protein-like II"/>
    <property type="match status" value="1"/>
</dbReference>
<evidence type="ECO:0000259" key="5">
    <source>
        <dbReference type="PROSITE" id="PS50931"/>
    </source>
</evidence>
<accession>A0A5C8ZE73</accession>
<dbReference type="InterPro" id="IPR000847">
    <property type="entry name" value="LysR_HTH_N"/>
</dbReference>
<dbReference type="PRINTS" id="PR00039">
    <property type="entry name" value="HTHLYSR"/>
</dbReference>
<comment type="similarity">
    <text evidence="1">Belongs to the LysR transcriptional regulatory family.</text>
</comment>
<evidence type="ECO:0000256" key="2">
    <source>
        <dbReference type="ARBA" id="ARBA00023015"/>
    </source>
</evidence>
<protein>
    <submittedName>
        <fullName evidence="6">LysR family transcriptional regulator</fullName>
    </submittedName>
</protein>